<reference evidence="1 2" key="1">
    <citation type="submission" date="2024-02" db="EMBL/GenBank/DDBJ databases">
        <authorList>
            <person name="Chen Y."/>
            <person name="Shah S."/>
            <person name="Dougan E. K."/>
            <person name="Thang M."/>
            <person name="Chan C."/>
        </authorList>
    </citation>
    <scope>NUCLEOTIDE SEQUENCE [LARGE SCALE GENOMIC DNA]</scope>
</reference>
<dbReference type="PROSITE" id="PS50082">
    <property type="entry name" value="WD_REPEATS_2"/>
    <property type="match status" value="1"/>
</dbReference>
<dbReference type="InterPro" id="IPR019775">
    <property type="entry name" value="WD40_repeat_CS"/>
</dbReference>
<dbReference type="PROSITE" id="PS00678">
    <property type="entry name" value="WD_REPEATS_1"/>
    <property type="match status" value="1"/>
</dbReference>
<keyword evidence="2" id="KW-1185">Reference proteome</keyword>
<dbReference type="InterPro" id="IPR042234">
    <property type="entry name" value="WDFY1/WDFY2"/>
</dbReference>
<dbReference type="Pfam" id="PF00400">
    <property type="entry name" value="WD40"/>
    <property type="match status" value="1"/>
</dbReference>
<dbReference type="Pfam" id="PF00787">
    <property type="entry name" value="PX"/>
    <property type="match status" value="1"/>
</dbReference>
<dbReference type="SMART" id="SM00312">
    <property type="entry name" value="PX"/>
    <property type="match status" value="1"/>
</dbReference>
<dbReference type="SMART" id="SM00320">
    <property type="entry name" value="WD40"/>
    <property type="match status" value="6"/>
</dbReference>
<dbReference type="PANTHER" id="PTHR46189:SF1">
    <property type="entry name" value="LD41958P"/>
    <property type="match status" value="1"/>
</dbReference>
<dbReference type="Gene3D" id="2.130.10.10">
    <property type="entry name" value="YVTN repeat-like/Quinoprotein amine dehydrogenase"/>
    <property type="match status" value="2"/>
</dbReference>
<gene>
    <name evidence="1" type="ORF">SCF082_LOCUS45683</name>
</gene>
<organism evidence="1 2">
    <name type="scientific">Durusdinium trenchii</name>
    <dbReference type="NCBI Taxonomy" id="1381693"/>
    <lineage>
        <taxon>Eukaryota</taxon>
        <taxon>Sar</taxon>
        <taxon>Alveolata</taxon>
        <taxon>Dinophyceae</taxon>
        <taxon>Suessiales</taxon>
        <taxon>Symbiodiniaceae</taxon>
        <taxon>Durusdinium</taxon>
    </lineage>
</organism>
<comment type="caution">
    <text evidence="1">The sequence shown here is derived from an EMBL/GenBank/DDBJ whole genome shotgun (WGS) entry which is preliminary data.</text>
</comment>
<accession>A0ABP0RAY1</accession>
<dbReference type="Proteomes" id="UP001642464">
    <property type="component" value="Unassembled WGS sequence"/>
</dbReference>
<protein>
    <submittedName>
        <fullName evidence="1">WD repeat-containing protein 3 homolog</fullName>
    </submittedName>
</protein>
<dbReference type="InterPro" id="IPR015943">
    <property type="entry name" value="WD40/YVTN_repeat-like_dom_sf"/>
</dbReference>
<name>A0ABP0RAY1_9DINO</name>
<dbReference type="PROSITE" id="PS50195">
    <property type="entry name" value="PX"/>
    <property type="match status" value="1"/>
</dbReference>
<proteinExistence type="predicted"/>
<dbReference type="SUPFAM" id="SSF64268">
    <property type="entry name" value="PX domain"/>
    <property type="match status" value="1"/>
</dbReference>
<sequence length="541" mass="59912">MTTLADLSAHVYKAGPTWDHSTYQYHIQLKYGEASWEVAKRFSDFDALLQSLATNRFGGLPKLPAKTLLGSPMDQAAIDARKEQLRILLQDLLLRPDTRTCAAMRQFLDLPGHVDEEIRQVQPTPVRSFEDPRFGVSGVCVSPEANLVMVTHEDSTHLSRLGRVWSVVEPDELGALHLWARAGDGTWRRSFSQTYGIKVRSLCWEPETRQIFVGLEDGKIEVFHLKPGEVKPEAAGALELHHKSPVTHLSVSSRRLLSVGFDTAMRVIDVRTRELRCGGRLLKRLRSEMDYLTSCHLDDEHDRAFIGTSGGDVFVLDISQNPPNFLHMVDMGSKPVCDMALTQEHFLVAHSDCIAALTVAPRGEESRMARLGNYRVKHLHESEVSILSVTVAVQRDLVFGGYSDGSIAVWSMRATEAVLVLQGHQCDVTRLVWLEEPTWGPVLYSGGGDGKVTTWNLNGNAEDFALWAPASGLNLLDRGSNLAPQDNDAALSAFEPSFDAAPAMMGGYSDPFTLGESRRVNPQALKTEESDSDNELVDAFH</sequence>
<dbReference type="SUPFAM" id="SSF50978">
    <property type="entry name" value="WD40 repeat-like"/>
    <property type="match status" value="1"/>
</dbReference>
<dbReference type="InterPro" id="IPR001683">
    <property type="entry name" value="PX_dom"/>
</dbReference>
<dbReference type="EMBL" id="CAXAMM010041117">
    <property type="protein sequence ID" value="CAK9097389.1"/>
    <property type="molecule type" value="Genomic_DNA"/>
</dbReference>
<dbReference type="InterPro" id="IPR001680">
    <property type="entry name" value="WD40_rpt"/>
</dbReference>
<evidence type="ECO:0000313" key="1">
    <source>
        <dbReference type="EMBL" id="CAK9097389.1"/>
    </source>
</evidence>
<dbReference type="PANTHER" id="PTHR46189">
    <property type="entry name" value="LD41958P"/>
    <property type="match status" value="1"/>
</dbReference>
<dbReference type="Gene3D" id="3.30.1520.10">
    <property type="entry name" value="Phox-like domain"/>
    <property type="match status" value="1"/>
</dbReference>
<dbReference type="InterPro" id="IPR036871">
    <property type="entry name" value="PX_dom_sf"/>
</dbReference>
<dbReference type="InterPro" id="IPR036322">
    <property type="entry name" value="WD40_repeat_dom_sf"/>
</dbReference>
<evidence type="ECO:0000313" key="2">
    <source>
        <dbReference type="Proteomes" id="UP001642464"/>
    </source>
</evidence>